<evidence type="ECO:0000313" key="3">
    <source>
        <dbReference type="Proteomes" id="UP001165263"/>
    </source>
</evidence>
<accession>A0ABT2BUH1</accession>
<comment type="caution">
    <text evidence="2">The sequence shown here is derived from an EMBL/GenBank/DDBJ whole genome shotgun (WGS) entry which is preliminary data.</text>
</comment>
<sequence>MKPFMKTMALAGLLALAAGSASAAVNVTWVHPENFHDLPFAGWERKEMLDQITDHFVKLGANLPPGEDLRIEITDFDPAGRLIPSARLGRDLRVLTGRADWPRMELNYAIEQNGQVLKSGQAQLQDMNYQQTFSHYFDSEPYRYEKQMIDDWFDKTIAPIQKKRR</sequence>
<feature type="signal peptide" evidence="1">
    <location>
        <begin position="1"/>
        <end position="23"/>
    </location>
</feature>
<evidence type="ECO:0000256" key="1">
    <source>
        <dbReference type="SAM" id="SignalP"/>
    </source>
</evidence>
<evidence type="ECO:0000313" key="2">
    <source>
        <dbReference type="EMBL" id="MCS0628777.1"/>
    </source>
</evidence>
<protein>
    <submittedName>
        <fullName evidence="2">DUF3016 domain-containing protein</fullName>
    </submittedName>
</protein>
<feature type="chain" id="PRO_5047411237" evidence="1">
    <location>
        <begin position="24"/>
        <end position="165"/>
    </location>
</feature>
<dbReference type="EMBL" id="JANUHC010000002">
    <property type="protein sequence ID" value="MCS0628777.1"/>
    <property type="molecule type" value="Genomic_DNA"/>
</dbReference>
<dbReference type="InterPro" id="IPR021557">
    <property type="entry name" value="DUF3016"/>
</dbReference>
<dbReference type="Proteomes" id="UP001165263">
    <property type="component" value="Unassembled WGS sequence"/>
</dbReference>
<keyword evidence="1" id="KW-0732">Signal</keyword>
<organism evidence="2 3">
    <name type="scientific">Telluria mixta</name>
    <dbReference type="NCBI Taxonomy" id="34071"/>
    <lineage>
        <taxon>Bacteria</taxon>
        <taxon>Pseudomonadati</taxon>
        <taxon>Pseudomonadota</taxon>
        <taxon>Betaproteobacteria</taxon>
        <taxon>Burkholderiales</taxon>
        <taxon>Oxalobacteraceae</taxon>
        <taxon>Telluria group</taxon>
        <taxon>Telluria</taxon>
    </lineage>
</organism>
<keyword evidence="3" id="KW-1185">Reference proteome</keyword>
<proteinExistence type="predicted"/>
<name>A0ABT2BUH1_9BURK</name>
<dbReference type="Pfam" id="PF11454">
    <property type="entry name" value="DUF3016"/>
    <property type="match status" value="1"/>
</dbReference>
<dbReference type="RefSeq" id="WP_259447998.1">
    <property type="nucleotide sequence ID" value="NZ_CP119520.1"/>
</dbReference>
<gene>
    <name evidence="2" type="ORF">NX786_05480</name>
</gene>
<reference evidence="2" key="1">
    <citation type="submission" date="2022-08" db="EMBL/GenBank/DDBJ databases">
        <title>Reclassification of Massilia species as members of the genera Telluria, Duganella, Pseudoduganella, Mokoshia gen. nov. and Zemynaea gen. nov. using orthogonal and non-orthogonal genome-based approaches.</title>
        <authorList>
            <person name="Bowman J.P."/>
        </authorList>
    </citation>
    <scope>NUCLEOTIDE SEQUENCE</scope>
    <source>
        <strain evidence="2">LMG 11547</strain>
    </source>
</reference>